<comment type="pathway">
    <text evidence="2 7 8">Pyrimidine metabolism; UMP biosynthesis via de novo pathway; UMP from orotate: step 2/2.</text>
</comment>
<dbReference type="NCBIfam" id="TIGR01740">
    <property type="entry name" value="pyrF"/>
    <property type="match status" value="1"/>
</dbReference>
<name>A0ABM8ZI45_9VIBR</name>
<comment type="catalytic activity">
    <reaction evidence="6 7 8">
        <text>orotidine 5'-phosphate + H(+) = UMP + CO2</text>
        <dbReference type="Rhea" id="RHEA:11596"/>
        <dbReference type="ChEBI" id="CHEBI:15378"/>
        <dbReference type="ChEBI" id="CHEBI:16526"/>
        <dbReference type="ChEBI" id="CHEBI:57538"/>
        <dbReference type="ChEBI" id="CHEBI:57865"/>
        <dbReference type="EC" id="4.1.1.23"/>
    </reaction>
</comment>
<dbReference type="SMART" id="SM00934">
    <property type="entry name" value="OMPdecase"/>
    <property type="match status" value="1"/>
</dbReference>
<evidence type="ECO:0000313" key="10">
    <source>
        <dbReference type="EMBL" id="CAH0526507.1"/>
    </source>
</evidence>
<dbReference type="EC" id="4.1.1.23" evidence="7"/>
<evidence type="ECO:0000256" key="7">
    <source>
        <dbReference type="HAMAP-Rule" id="MF_01200"/>
    </source>
</evidence>
<evidence type="ECO:0000256" key="4">
    <source>
        <dbReference type="ARBA" id="ARBA00022975"/>
    </source>
</evidence>
<feature type="binding site" evidence="7">
    <location>
        <position position="69"/>
    </location>
    <ligand>
        <name>substrate</name>
    </ligand>
</feature>
<dbReference type="EMBL" id="CAKLCM010000002">
    <property type="protein sequence ID" value="CAH0526507.1"/>
    <property type="molecule type" value="Genomic_DNA"/>
</dbReference>
<reference evidence="10" key="1">
    <citation type="submission" date="2021-12" db="EMBL/GenBank/DDBJ databases">
        <authorList>
            <person name="Rodrigo-Torres L."/>
            <person name="Arahal R. D."/>
            <person name="Lucena T."/>
        </authorList>
    </citation>
    <scope>NUCLEOTIDE SEQUENCE</scope>
    <source>
        <strain evidence="10">CECT 8226</strain>
    </source>
</reference>
<dbReference type="InterPro" id="IPR018089">
    <property type="entry name" value="OMPdecase_AS"/>
</dbReference>
<feature type="binding site" evidence="7">
    <location>
        <position position="156"/>
    </location>
    <ligand>
        <name>substrate</name>
    </ligand>
</feature>
<dbReference type="InterPro" id="IPR014732">
    <property type="entry name" value="OMPdecase"/>
</dbReference>
<organism evidence="10 11">
    <name type="scientific">Vibrio hippocampi</name>
    <dbReference type="NCBI Taxonomy" id="654686"/>
    <lineage>
        <taxon>Bacteria</taxon>
        <taxon>Pseudomonadati</taxon>
        <taxon>Pseudomonadota</taxon>
        <taxon>Gammaproteobacteria</taxon>
        <taxon>Vibrionales</taxon>
        <taxon>Vibrionaceae</taxon>
        <taxon>Vibrio</taxon>
    </lineage>
</organism>
<comment type="caution">
    <text evidence="10">The sequence shown here is derived from an EMBL/GenBank/DDBJ whole genome shotgun (WGS) entry which is preliminary data.</text>
</comment>
<dbReference type="InterPro" id="IPR011060">
    <property type="entry name" value="RibuloseP-bd_barrel"/>
</dbReference>
<dbReference type="Pfam" id="PF00215">
    <property type="entry name" value="OMPdecase"/>
    <property type="match status" value="1"/>
</dbReference>
<feature type="binding site" evidence="7">
    <location>
        <position position="226"/>
    </location>
    <ligand>
        <name>substrate</name>
    </ligand>
</feature>
<protein>
    <recommendedName>
        <fullName evidence="7">Orotidine 5'-phosphate decarboxylase</fullName>
        <ecNumber evidence="7">4.1.1.23</ecNumber>
    </recommendedName>
    <alternativeName>
        <fullName evidence="7">OMP decarboxylase</fullName>
        <shortName evidence="7">OMPDCase</shortName>
        <shortName evidence="7">OMPdecase</shortName>
    </alternativeName>
</protein>
<dbReference type="HAMAP" id="MF_01200_B">
    <property type="entry name" value="OMPdecase_type1_B"/>
    <property type="match status" value="1"/>
</dbReference>
<dbReference type="PANTHER" id="PTHR32119">
    <property type="entry name" value="OROTIDINE 5'-PHOSPHATE DECARBOXYLASE"/>
    <property type="match status" value="1"/>
</dbReference>
<accession>A0ABM8ZI45</accession>
<feature type="active site" description="Proton donor" evidence="7">
    <location>
        <position position="98"/>
    </location>
</feature>
<comment type="similarity">
    <text evidence="7">Belongs to the OMP decarboxylase family. Type 1 subfamily.</text>
</comment>
<dbReference type="SUPFAM" id="SSF51366">
    <property type="entry name" value="Ribulose-phoshate binding barrel"/>
    <property type="match status" value="1"/>
</dbReference>
<evidence type="ECO:0000313" key="11">
    <source>
        <dbReference type="Proteomes" id="UP000838160"/>
    </source>
</evidence>
<feature type="binding site" evidence="7">
    <location>
        <position position="47"/>
    </location>
    <ligand>
        <name>substrate</name>
    </ligand>
</feature>
<dbReference type="PANTHER" id="PTHR32119:SF2">
    <property type="entry name" value="OROTIDINE 5'-PHOSPHATE DECARBOXYLASE"/>
    <property type="match status" value="1"/>
</dbReference>
<keyword evidence="3 7" id="KW-0210">Decarboxylase</keyword>
<evidence type="ECO:0000256" key="6">
    <source>
        <dbReference type="ARBA" id="ARBA00049157"/>
    </source>
</evidence>
<keyword evidence="4 7" id="KW-0665">Pyrimidine biosynthesis</keyword>
<dbReference type="InterPro" id="IPR047596">
    <property type="entry name" value="OMPdecase_bac"/>
</dbReference>
<dbReference type="InterPro" id="IPR001754">
    <property type="entry name" value="OMPdeCOase_dom"/>
</dbReference>
<evidence type="ECO:0000256" key="1">
    <source>
        <dbReference type="ARBA" id="ARBA00002356"/>
    </source>
</evidence>
<comment type="subunit">
    <text evidence="7">Homodimer.</text>
</comment>
<feature type="binding site" evidence="7">
    <location>
        <begin position="96"/>
        <end position="105"/>
    </location>
    <ligand>
        <name>substrate</name>
    </ligand>
</feature>
<feature type="binding site" evidence="7">
    <location>
        <position position="247"/>
    </location>
    <ligand>
        <name>substrate</name>
    </ligand>
</feature>
<gene>
    <name evidence="7 10" type="primary">pyrF</name>
    <name evidence="10" type="ORF">VHP8226_01861</name>
</gene>
<dbReference type="GO" id="GO:0004590">
    <property type="term" value="F:orotidine-5'-phosphate decarboxylase activity"/>
    <property type="evidence" value="ECO:0007669"/>
    <property type="project" value="UniProtKB-EC"/>
</dbReference>
<dbReference type="NCBIfam" id="NF001273">
    <property type="entry name" value="PRK00230.1"/>
    <property type="match status" value="1"/>
</dbReference>
<sequence>MANSQNKSDDQDISDDQDYRCSTLSAAFFKQKIGAKMIDQKVIVALDYDNQADALAFVDKIDPSACRLKVGKEMFTLFGPEFVRELHKRGFSVFLDLKFHDIPNTCSKAVRAAAELGVWMVNVHASGGEKMMAASREILEPYGKDRPLLIGVTVLTSMEQSDLLGIGIDKQPQEQVLRLAKLTQTAGLDGVVCSAQESSMLKSELGQAFKLVTPGIRPAGAAVGDQKRIMTPDLAIKSGSDYLVIGRPITQAQNPAQVLADINASLV</sequence>
<evidence type="ECO:0000259" key="9">
    <source>
        <dbReference type="SMART" id="SM00934"/>
    </source>
</evidence>
<feature type="binding site" evidence="7">
    <location>
        <position position="246"/>
    </location>
    <ligand>
        <name>substrate</name>
    </ligand>
</feature>
<dbReference type="PROSITE" id="PS00156">
    <property type="entry name" value="OMPDECASE"/>
    <property type="match status" value="1"/>
</dbReference>
<comment type="function">
    <text evidence="1 7">Catalyzes the decarboxylation of orotidine 5'-monophosphate (OMP) to uridine 5'-monophosphate (UMP).</text>
</comment>
<evidence type="ECO:0000256" key="3">
    <source>
        <dbReference type="ARBA" id="ARBA00022793"/>
    </source>
</evidence>
<feature type="domain" description="Orotidine 5'-phosphate decarboxylase" evidence="9">
    <location>
        <begin position="41"/>
        <end position="262"/>
    </location>
</feature>
<evidence type="ECO:0000256" key="2">
    <source>
        <dbReference type="ARBA" id="ARBA00004861"/>
    </source>
</evidence>
<evidence type="ECO:0000256" key="5">
    <source>
        <dbReference type="ARBA" id="ARBA00023239"/>
    </source>
</evidence>
<dbReference type="CDD" id="cd04725">
    <property type="entry name" value="OMP_decarboxylase_like"/>
    <property type="match status" value="1"/>
</dbReference>
<proteinExistence type="inferred from homology"/>
<dbReference type="Gene3D" id="3.20.20.70">
    <property type="entry name" value="Aldolase class I"/>
    <property type="match status" value="1"/>
</dbReference>
<keyword evidence="5 7" id="KW-0456">Lyase</keyword>
<feature type="binding site" evidence="7">
    <location>
        <position position="217"/>
    </location>
    <ligand>
        <name>substrate</name>
    </ligand>
</feature>
<dbReference type="InterPro" id="IPR013785">
    <property type="entry name" value="Aldolase_TIM"/>
</dbReference>
<dbReference type="Proteomes" id="UP000838160">
    <property type="component" value="Unassembled WGS sequence"/>
</dbReference>
<evidence type="ECO:0000256" key="8">
    <source>
        <dbReference type="RuleBase" id="RU000512"/>
    </source>
</evidence>
<keyword evidence="11" id="KW-1185">Reference proteome</keyword>